<gene>
    <name evidence="2" type="ORF">PMACD_LOCUS5368</name>
</gene>
<keyword evidence="3" id="KW-1185">Reference proteome</keyword>
<organism evidence="2 3">
    <name type="scientific">Pieris macdunnoughi</name>
    <dbReference type="NCBI Taxonomy" id="345717"/>
    <lineage>
        <taxon>Eukaryota</taxon>
        <taxon>Metazoa</taxon>
        <taxon>Ecdysozoa</taxon>
        <taxon>Arthropoda</taxon>
        <taxon>Hexapoda</taxon>
        <taxon>Insecta</taxon>
        <taxon>Pterygota</taxon>
        <taxon>Neoptera</taxon>
        <taxon>Endopterygota</taxon>
        <taxon>Lepidoptera</taxon>
        <taxon>Glossata</taxon>
        <taxon>Ditrysia</taxon>
        <taxon>Papilionoidea</taxon>
        <taxon>Pieridae</taxon>
        <taxon>Pierinae</taxon>
        <taxon>Pieris</taxon>
    </lineage>
</organism>
<dbReference type="Proteomes" id="UP000663880">
    <property type="component" value="Unassembled WGS sequence"/>
</dbReference>
<accession>A0A821QV31</accession>
<proteinExistence type="predicted"/>
<dbReference type="OrthoDB" id="7334346at2759"/>
<evidence type="ECO:0000256" key="1">
    <source>
        <dbReference type="SAM" id="MobiDB-lite"/>
    </source>
</evidence>
<feature type="region of interest" description="Disordered" evidence="1">
    <location>
        <begin position="1"/>
        <end position="54"/>
    </location>
</feature>
<comment type="caution">
    <text evidence="2">The sequence shown here is derived from an EMBL/GenBank/DDBJ whole genome shotgun (WGS) entry which is preliminary data.</text>
</comment>
<dbReference type="EMBL" id="CAJOBZ010000010">
    <property type="protein sequence ID" value="CAF4831576.1"/>
    <property type="molecule type" value="Genomic_DNA"/>
</dbReference>
<evidence type="ECO:0000313" key="3">
    <source>
        <dbReference type="Proteomes" id="UP000663880"/>
    </source>
</evidence>
<protein>
    <submittedName>
        <fullName evidence="2">Uncharacterized protein</fullName>
    </submittedName>
</protein>
<dbReference type="AlphaFoldDB" id="A0A821QV31"/>
<evidence type="ECO:0000313" key="2">
    <source>
        <dbReference type="EMBL" id="CAF4831576.1"/>
    </source>
</evidence>
<reference evidence="2" key="1">
    <citation type="submission" date="2021-02" db="EMBL/GenBank/DDBJ databases">
        <authorList>
            <person name="Steward A R."/>
        </authorList>
    </citation>
    <scope>NUCLEOTIDE SEQUENCE</scope>
</reference>
<name>A0A821QV31_9NEOP</name>
<sequence>MENNNQKDAPKSKVDLNDVEMVFGTPTSPKSPRPDIIIENEKSPNKNTGFRSKQDRMQIDRVWVQIQGEADVIKYHHYYHMKYFFHYFTLGIATVTKAVFGRSGGNIQS</sequence>